<accession>A0A2A2WQH4</accession>
<organism evidence="2 3">
    <name type="scientific">Dietzia natronolimnaea</name>
    <dbReference type="NCBI Taxonomy" id="161920"/>
    <lineage>
        <taxon>Bacteria</taxon>
        <taxon>Bacillati</taxon>
        <taxon>Actinomycetota</taxon>
        <taxon>Actinomycetes</taxon>
        <taxon>Mycobacteriales</taxon>
        <taxon>Dietziaceae</taxon>
        <taxon>Dietzia</taxon>
    </lineage>
</organism>
<proteinExistence type="predicted"/>
<keyword evidence="1" id="KW-1133">Transmembrane helix</keyword>
<comment type="caution">
    <text evidence="2">The sequence shown here is derived from an EMBL/GenBank/DDBJ whole genome shotgun (WGS) entry which is preliminary data.</text>
</comment>
<keyword evidence="1" id="KW-0812">Transmembrane</keyword>
<evidence type="ECO:0000313" key="2">
    <source>
        <dbReference type="EMBL" id="PAY23293.1"/>
    </source>
</evidence>
<evidence type="ECO:0000256" key="1">
    <source>
        <dbReference type="SAM" id="Phobius"/>
    </source>
</evidence>
<sequence length="173" mass="18036">MSESLHEGATADPRGPSVSRPLSVSIASWIWVFCGLFTTVTIASLVTGSNILALVAGLSVGEAGRGGAGFGGAEAGGAEALGWYGWILATGLFAAMVVQVVAAVKLRDGARWSRALLTTAASVSLLAVLYDPTLWSAWVLLIANAVALVLTYDDNALDYLEAQPERLVPARRY</sequence>
<name>A0A2A2WQH4_9ACTN</name>
<keyword evidence="1" id="KW-0472">Membrane</keyword>
<dbReference type="AlphaFoldDB" id="A0A2A2WQH4"/>
<dbReference type="EMBL" id="NTGA01000016">
    <property type="protein sequence ID" value="PAY23293.1"/>
    <property type="molecule type" value="Genomic_DNA"/>
</dbReference>
<evidence type="ECO:0000313" key="3">
    <source>
        <dbReference type="Proteomes" id="UP000218810"/>
    </source>
</evidence>
<reference evidence="3" key="1">
    <citation type="submission" date="2017-09" db="EMBL/GenBank/DDBJ databases">
        <authorList>
            <person name="Zhang Y."/>
            <person name="Huang X."/>
            <person name="Liu J."/>
            <person name="Lu L."/>
            <person name="Peng K."/>
        </authorList>
    </citation>
    <scope>NUCLEOTIDE SEQUENCE [LARGE SCALE GENOMIC DNA]</scope>
    <source>
        <strain evidence="3">S-XJ-1</strain>
    </source>
</reference>
<dbReference type="Proteomes" id="UP000218810">
    <property type="component" value="Unassembled WGS sequence"/>
</dbReference>
<protein>
    <submittedName>
        <fullName evidence="2">Uncharacterized protein</fullName>
    </submittedName>
</protein>
<gene>
    <name evidence="2" type="ORF">CEY15_09625</name>
</gene>
<feature type="transmembrane region" description="Helical" evidence="1">
    <location>
        <begin position="29"/>
        <end position="56"/>
    </location>
</feature>
<feature type="transmembrane region" description="Helical" evidence="1">
    <location>
        <begin position="83"/>
        <end position="104"/>
    </location>
</feature>
<feature type="transmembrane region" description="Helical" evidence="1">
    <location>
        <begin position="135"/>
        <end position="152"/>
    </location>
</feature>
<keyword evidence="3" id="KW-1185">Reference proteome</keyword>